<feature type="transmembrane region" description="Helical" evidence="1">
    <location>
        <begin position="6"/>
        <end position="30"/>
    </location>
</feature>
<keyword evidence="1" id="KW-1133">Transmembrane helix</keyword>
<evidence type="ECO:0000313" key="3">
    <source>
        <dbReference type="Proteomes" id="UP000241769"/>
    </source>
</evidence>
<keyword evidence="1" id="KW-0472">Membrane</keyword>
<accession>A0A2P6N0J6</accession>
<organism evidence="2 3">
    <name type="scientific">Planoprotostelium fungivorum</name>
    <dbReference type="NCBI Taxonomy" id="1890364"/>
    <lineage>
        <taxon>Eukaryota</taxon>
        <taxon>Amoebozoa</taxon>
        <taxon>Evosea</taxon>
        <taxon>Variosea</taxon>
        <taxon>Cavosteliida</taxon>
        <taxon>Cavosteliaceae</taxon>
        <taxon>Planoprotostelium</taxon>
    </lineage>
</organism>
<keyword evidence="1" id="KW-0812">Transmembrane</keyword>
<comment type="caution">
    <text evidence="2">The sequence shown here is derived from an EMBL/GenBank/DDBJ whole genome shotgun (WGS) entry which is preliminary data.</text>
</comment>
<proteinExistence type="predicted"/>
<gene>
    <name evidence="2" type="ORF">PROFUN_14291</name>
</gene>
<dbReference type="Proteomes" id="UP000241769">
    <property type="component" value="Unassembled WGS sequence"/>
</dbReference>
<evidence type="ECO:0000256" key="1">
    <source>
        <dbReference type="SAM" id="Phobius"/>
    </source>
</evidence>
<reference evidence="2 3" key="1">
    <citation type="journal article" date="2018" name="Genome Biol. Evol.">
        <title>Multiple Roots of Fruiting Body Formation in Amoebozoa.</title>
        <authorList>
            <person name="Hillmann F."/>
            <person name="Forbes G."/>
            <person name="Novohradska S."/>
            <person name="Ferling I."/>
            <person name="Riege K."/>
            <person name="Groth M."/>
            <person name="Westermann M."/>
            <person name="Marz M."/>
            <person name="Spaller T."/>
            <person name="Winckler T."/>
            <person name="Schaap P."/>
            <person name="Glockner G."/>
        </authorList>
    </citation>
    <scope>NUCLEOTIDE SEQUENCE [LARGE SCALE GENOMIC DNA]</scope>
    <source>
        <strain evidence="2 3">Jena</strain>
    </source>
</reference>
<name>A0A2P6N0J6_9EUKA</name>
<protein>
    <submittedName>
        <fullName evidence="2">Uncharacterized protein</fullName>
    </submittedName>
</protein>
<keyword evidence="3" id="KW-1185">Reference proteome</keyword>
<dbReference type="EMBL" id="MDYQ01000262">
    <property type="protein sequence ID" value="PRP77471.1"/>
    <property type="molecule type" value="Genomic_DNA"/>
</dbReference>
<sequence>MVKALPSATALLVLIGVLFISLVINIASFIDFHPKDLRSLHSLGAYKVNSVGCNTVQATVFTNNQVRPFQSIKSADIETTELEQDDQIDYK</sequence>
<evidence type="ECO:0000313" key="2">
    <source>
        <dbReference type="EMBL" id="PRP77471.1"/>
    </source>
</evidence>
<dbReference type="AlphaFoldDB" id="A0A2P6N0J6"/>
<dbReference type="InParanoid" id="A0A2P6N0J6"/>